<feature type="transmembrane region" description="Helical" evidence="2">
    <location>
        <begin position="366"/>
        <end position="390"/>
    </location>
</feature>
<name>A0A844YYQ9_9SPHN</name>
<dbReference type="PANTHER" id="PTHR11328:SF24">
    <property type="entry name" value="MAJOR FACILITATOR SUPERFAMILY (MFS) PROFILE DOMAIN-CONTAINING PROTEIN"/>
    <property type="match status" value="1"/>
</dbReference>
<dbReference type="SUPFAM" id="SSF103473">
    <property type="entry name" value="MFS general substrate transporter"/>
    <property type="match status" value="1"/>
</dbReference>
<dbReference type="CDD" id="cd17332">
    <property type="entry name" value="MFS_MelB_like"/>
    <property type="match status" value="1"/>
</dbReference>
<dbReference type="Proteomes" id="UP000466966">
    <property type="component" value="Unassembled WGS sequence"/>
</dbReference>
<dbReference type="EMBL" id="WTYV01000003">
    <property type="protein sequence ID" value="MXO71921.1"/>
    <property type="molecule type" value="Genomic_DNA"/>
</dbReference>
<feature type="transmembrane region" description="Helical" evidence="2">
    <location>
        <begin position="325"/>
        <end position="354"/>
    </location>
</feature>
<dbReference type="GO" id="GO:0015293">
    <property type="term" value="F:symporter activity"/>
    <property type="evidence" value="ECO:0007669"/>
    <property type="project" value="InterPro"/>
</dbReference>
<reference evidence="3 4" key="1">
    <citation type="submission" date="2019-12" db="EMBL/GenBank/DDBJ databases">
        <title>Genomic-based taxomic classification of the family Erythrobacteraceae.</title>
        <authorList>
            <person name="Xu L."/>
        </authorList>
    </citation>
    <scope>NUCLEOTIDE SEQUENCE [LARGE SCALE GENOMIC DNA]</scope>
    <source>
        <strain evidence="3 4">M0322</strain>
    </source>
</reference>
<organism evidence="3 4">
    <name type="scientific">Alteraurantiacibacter buctensis</name>
    <dbReference type="NCBI Taxonomy" id="1503981"/>
    <lineage>
        <taxon>Bacteria</taxon>
        <taxon>Pseudomonadati</taxon>
        <taxon>Pseudomonadota</taxon>
        <taxon>Alphaproteobacteria</taxon>
        <taxon>Sphingomonadales</taxon>
        <taxon>Erythrobacteraceae</taxon>
        <taxon>Alteraurantiacibacter</taxon>
    </lineage>
</organism>
<dbReference type="Pfam" id="PF13347">
    <property type="entry name" value="MFS_2"/>
    <property type="match status" value="1"/>
</dbReference>
<dbReference type="OrthoDB" id="7584869at2"/>
<dbReference type="NCBIfam" id="TIGR00792">
    <property type="entry name" value="gph"/>
    <property type="match status" value="1"/>
</dbReference>
<feature type="transmembrane region" description="Helical" evidence="2">
    <location>
        <begin position="235"/>
        <end position="257"/>
    </location>
</feature>
<feature type="transmembrane region" description="Helical" evidence="2">
    <location>
        <begin position="301"/>
        <end position="319"/>
    </location>
</feature>
<accession>A0A844YYQ9</accession>
<comment type="caution">
    <text evidence="3">The sequence shown here is derived from an EMBL/GenBank/DDBJ whole genome shotgun (WGS) entry which is preliminary data.</text>
</comment>
<feature type="transmembrane region" description="Helical" evidence="2">
    <location>
        <begin position="21"/>
        <end position="41"/>
    </location>
</feature>
<protein>
    <submittedName>
        <fullName evidence="3">MFS transporter</fullName>
    </submittedName>
</protein>
<evidence type="ECO:0000256" key="2">
    <source>
        <dbReference type="SAM" id="Phobius"/>
    </source>
</evidence>
<dbReference type="Gene3D" id="1.20.1250.20">
    <property type="entry name" value="MFS general substrate transporter like domains"/>
    <property type="match status" value="2"/>
</dbReference>
<evidence type="ECO:0000256" key="1">
    <source>
        <dbReference type="ARBA" id="ARBA00009617"/>
    </source>
</evidence>
<dbReference type="InterPro" id="IPR036259">
    <property type="entry name" value="MFS_trans_sf"/>
</dbReference>
<keyword evidence="2" id="KW-0472">Membrane</keyword>
<dbReference type="GO" id="GO:0008643">
    <property type="term" value="P:carbohydrate transport"/>
    <property type="evidence" value="ECO:0007669"/>
    <property type="project" value="InterPro"/>
</dbReference>
<evidence type="ECO:0000313" key="4">
    <source>
        <dbReference type="Proteomes" id="UP000466966"/>
    </source>
</evidence>
<feature type="transmembrane region" description="Helical" evidence="2">
    <location>
        <begin position="86"/>
        <end position="108"/>
    </location>
</feature>
<comment type="similarity">
    <text evidence="1">Belongs to the sodium:galactoside symporter (TC 2.A.2) family.</text>
</comment>
<feature type="transmembrane region" description="Helical" evidence="2">
    <location>
        <begin position="114"/>
        <end position="138"/>
    </location>
</feature>
<feature type="transmembrane region" description="Helical" evidence="2">
    <location>
        <begin position="269"/>
        <end position="289"/>
    </location>
</feature>
<feature type="transmembrane region" description="Helical" evidence="2">
    <location>
        <begin position="186"/>
        <end position="206"/>
    </location>
</feature>
<sequence length="441" mass="47036">MAEAAVAGQRLSLAERLSYGFGDFGFSLAYNMASGFLLYYYTNVVGLPATAVGVIFLTARLMDAVIDILVGIAVDRTQSRWGRTRPYFLFTAIPYAIMSVAVFAVPDWGLNAQLVYAFITFKALGILMSLGSIPYTALMPMMTADTGERLKLSGMRSVGTSASVVLGTAATLPLVGLFGGGDEQRGFLAVAALFAGLALIAVLALFRNCRERITAPAGDRPPVLPVIGEMLRNRAWIVAFLSCLFYFIRFGAMMAATPYLAIDVLGQPWLISIMLPAVSGTLLLSAFIAPPILARTGIRNGCLGIFAVSAVLFLLLPLAEQNTTLFLAIYIAAALVTSLTITAAFTMIAGTVDYHEWKHGTRNEGVLSAGVSLATKVGMAIGSAGVAFLLGWVDYQPDAVTEVARQAIRWSYYGGAAVLLAIQGVVVWFWPMDGEWKGSSA</sequence>
<keyword evidence="4" id="KW-1185">Reference proteome</keyword>
<proteinExistence type="inferred from homology"/>
<dbReference type="InterPro" id="IPR001927">
    <property type="entry name" value="Na/Gal_symport"/>
</dbReference>
<evidence type="ECO:0000313" key="3">
    <source>
        <dbReference type="EMBL" id="MXO71921.1"/>
    </source>
</evidence>
<feature type="transmembrane region" description="Helical" evidence="2">
    <location>
        <begin position="47"/>
        <end position="74"/>
    </location>
</feature>
<dbReference type="GO" id="GO:0006814">
    <property type="term" value="P:sodium ion transport"/>
    <property type="evidence" value="ECO:0007669"/>
    <property type="project" value="InterPro"/>
</dbReference>
<dbReference type="GO" id="GO:0005886">
    <property type="term" value="C:plasma membrane"/>
    <property type="evidence" value="ECO:0007669"/>
    <property type="project" value="TreeGrafter"/>
</dbReference>
<dbReference type="RefSeq" id="WP_160771852.1">
    <property type="nucleotide sequence ID" value="NZ_WTYV01000003.1"/>
</dbReference>
<dbReference type="InterPro" id="IPR039672">
    <property type="entry name" value="MFS_2"/>
</dbReference>
<keyword evidence="2" id="KW-0812">Transmembrane</keyword>
<dbReference type="AlphaFoldDB" id="A0A844YYQ9"/>
<feature type="transmembrane region" description="Helical" evidence="2">
    <location>
        <begin position="410"/>
        <end position="430"/>
    </location>
</feature>
<dbReference type="PANTHER" id="PTHR11328">
    <property type="entry name" value="MAJOR FACILITATOR SUPERFAMILY DOMAIN-CONTAINING PROTEIN"/>
    <property type="match status" value="1"/>
</dbReference>
<feature type="transmembrane region" description="Helical" evidence="2">
    <location>
        <begin position="158"/>
        <end position="180"/>
    </location>
</feature>
<gene>
    <name evidence="3" type="ORF">GRI99_09770</name>
</gene>
<keyword evidence="2" id="KW-1133">Transmembrane helix</keyword>